<protein>
    <submittedName>
        <fullName evidence="5">Transcriptional regulator EpsA</fullName>
    </submittedName>
</protein>
<dbReference type="SUPFAM" id="SSF46894">
    <property type="entry name" value="C-terminal effector domain of the bipartite response regulators"/>
    <property type="match status" value="1"/>
</dbReference>
<dbReference type="PANTHER" id="PTHR44688">
    <property type="entry name" value="DNA-BINDING TRANSCRIPTIONAL ACTIVATOR DEVR_DOSR"/>
    <property type="match status" value="1"/>
</dbReference>
<name>A0A4R6N7C2_9BURK</name>
<keyword evidence="2" id="KW-0238">DNA-binding</keyword>
<dbReference type="Pfam" id="PF00196">
    <property type="entry name" value="GerE"/>
    <property type="match status" value="1"/>
</dbReference>
<dbReference type="GO" id="GO:0006355">
    <property type="term" value="P:regulation of DNA-templated transcription"/>
    <property type="evidence" value="ECO:0007669"/>
    <property type="project" value="InterPro"/>
</dbReference>
<evidence type="ECO:0000313" key="5">
    <source>
        <dbReference type="EMBL" id="TDP11095.1"/>
    </source>
</evidence>
<evidence type="ECO:0000256" key="2">
    <source>
        <dbReference type="ARBA" id="ARBA00023125"/>
    </source>
</evidence>
<dbReference type="GO" id="GO:0003677">
    <property type="term" value="F:DNA binding"/>
    <property type="evidence" value="ECO:0007669"/>
    <property type="project" value="UniProtKB-KW"/>
</dbReference>
<evidence type="ECO:0000259" key="4">
    <source>
        <dbReference type="PROSITE" id="PS50043"/>
    </source>
</evidence>
<proteinExistence type="predicted"/>
<dbReference type="RefSeq" id="WP_162849457.1">
    <property type="nucleotide sequence ID" value="NZ_JAUFPJ010000010.1"/>
</dbReference>
<evidence type="ECO:0000313" key="6">
    <source>
        <dbReference type="Proteomes" id="UP000295357"/>
    </source>
</evidence>
<dbReference type="InterPro" id="IPR000792">
    <property type="entry name" value="Tscrpt_reg_LuxR_C"/>
</dbReference>
<keyword evidence="3" id="KW-0804">Transcription</keyword>
<dbReference type="PROSITE" id="PS50043">
    <property type="entry name" value="HTH_LUXR_2"/>
    <property type="match status" value="1"/>
</dbReference>
<keyword evidence="6" id="KW-1185">Reference proteome</keyword>
<dbReference type="PRINTS" id="PR00038">
    <property type="entry name" value="HTHLUXR"/>
</dbReference>
<evidence type="ECO:0000256" key="3">
    <source>
        <dbReference type="ARBA" id="ARBA00023163"/>
    </source>
</evidence>
<dbReference type="Gene3D" id="1.10.10.10">
    <property type="entry name" value="Winged helix-like DNA-binding domain superfamily/Winged helix DNA-binding domain"/>
    <property type="match status" value="1"/>
</dbReference>
<dbReference type="PANTHER" id="PTHR44688:SF16">
    <property type="entry name" value="DNA-BINDING TRANSCRIPTIONAL ACTIVATOR DEVR_DOSR"/>
    <property type="match status" value="1"/>
</dbReference>
<keyword evidence="1" id="KW-0805">Transcription regulation</keyword>
<dbReference type="CDD" id="cd06170">
    <property type="entry name" value="LuxR_C_like"/>
    <property type="match status" value="1"/>
</dbReference>
<evidence type="ECO:0000256" key="1">
    <source>
        <dbReference type="ARBA" id="ARBA00023015"/>
    </source>
</evidence>
<accession>A0A4R6N7C2</accession>
<feature type="domain" description="HTH luxR-type" evidence="4">
    <location>
        <begin position="199"/>
        <end position="264"/>
    </location>
</feature>
<reference evidence="5 6" key="1">
    <citation type="submission" date="2019-03" db="EMBL/GenBank/DDBJ databases">
        <title>Genomic Encyclopedia of Type Strains, Phase IV (KMG-IV): sequencing the most valuable type-strain genomes for metagenomic binning, comparative biology and taxonomic classification.</title>
        <authorList>
            <person name="Goeker M."/>
        </authorList>
    </citation>
    <scope>NUCLEOTIDE SEQUENCE [LARGE SCALE GENOMIC DNA]</scope>
    <source>
        <strain evidence="5 6">DSM 25082</strain>
    </source>
</reference>
<comment type="caution">
    <text evidence="5">The sequence shown here is derived from an EMBL/GenBank/DDBJ whole genome shotgun (WGS) entry which is preliminary data.</text>
</comment>
<dbReference type="AlphaFoldDB" id="A0A4R6N7C2"/>
<dbReference type="InterPro" id="IPR036388">
    <property type="entry name" value="WH-like_DNA-bd_sf"/>
</dbReference>
<dbReference type="Proteomes" id="UP000295357">
    <property type="component" value="Unassembled WGS sequence"/>
</dbReference>
<dbReference type="PROSITE" id="PS00622">
    <property type="entry name" value="HTH_LUXR_1"/>
    <property type="match status" value="1"/>
</dbReference>
<dbReference type="SMART" id="SM00421">
    <property type="entry name" value="HTH_LUXR"/>
    <property type="match status" value="1"/>
</dbReference>
<organism evidence="5 6">
    <name type="scientific">Roseateles asaccharophilus</name>
    <dbReference type="NCBI Taxonomy" id="582607"/>
    <lineage>
        <taxon>Bacteria</taxon>
        <taxon>Pseudomonadati</taxon>
        <taxon>Pseudomonadota</taxon>
        <taxon>Betaproteobacteria</taxon>
        <taxon>Burkholderiales</taxon>
        <taxon>Sphaerotilaceae</taxon>
        <taxon>Roseateles</taxon>
    </lineage>
</organism>
<dbReference type="EMBL" id="SNXE01000003">
    <property type="protein sequence ID" value="TDP11095.1"/>
    <property type="molecule type" value="Genomic_DNA"/>
</dbReference>
<gene>
    <name evidence="5" type="ORF">DFR39_10318</name>
</gene>
<dbReference type="InterPro" id="IPR016032">
    <property type="entry name" value="Sig_transdc_resp-reg_C-effctor"/>
</dbReference>
<sequence>MSAVHHDPSVAPSAPDHEDLYGSTLLSLQQVRDLVRTVEGALALRHAAQFFVWTQGGLQQLLPHQLLLCGAYHRASRELRFEVFNNAPVPQGLDLALCAPGSALSRRLQAEWLAHGEGRPLLMSAAELGLTGYAQLLIHGVSRPQRPSEIESFFALAHAESLYGPRQAVLLELLMPQLHAGWLRVQSAESRSSPPQNAHSVPAGELTARECQVLQGLRQGHSNQEIAQTLDISALTVKNHVQRILRKLGASNRAHAVARAQVSLPWLNEERG</sequence>